<evidence type="ECO:0000259" key="1">
    <source>
        <dbReference type="PROSITE" id="PS52045"/>
    </source>
</evidence>
<dbReference type="EMBL" id="MJEQ01001183">
    <property type="protein sequence ID" value="OIT31849.1"/>
    <property type="molecule type" value="Genomic_DNA"/>
</dbReference>
<accession>A0A314KSZ1</accession>
<reference evidence="2" key="1">
    <citation type="submission" date="2016-11" db="EMBL/GenBank/DDBJ databases">
        <title>The genome of Nicotiana attenuata.</title>
        <authorList>
            <person name="Xu S."/>
            <person name="Brockmoeller T."/>
            <person name="Gaquerel E."/>
            <person name="Navarro A."/>
            <person name="Kuhl H."/>
            <person name="Gase K."/>
            <person name="Ling Z."/>
            <person name="Zhou W."/>
            <person name="Kreitzer C."/>
            <person name="Stanke M."/>
            <person name="Tang H."/>
            <person name="Lyons E."/>
            <person name="Pandey P."/>
            <person name="Pandey S.P."/>
            <person name="Timmermann B."/>
            <person name="Baldwin I.T."/>
        </authorList>
    </citation>
    <scope>NUCLEOTIDE SEQUENCE [LARGE SCALE GENOMIC DNA]</scope>
    <source>
        <strain evidence="2">UT</strain>
    </source>
</reference>
<dbReference type="Pfam" id="PF14365">
    <property type="entry name" value="Neprosin_AP"/>
    <property type="match status" value="1"/>
</dbReference>
<organism evidence="2 3">
    <name type="scientific">Nicotiana attenuata</name>
    <name type="common">Coyote tobacco</name>
    <dbReference type="NCBI Taxonomy" id="49451"/>
    <lineage>
        <taxon>Eukaryota</taxon>
        <taxon>Viridiplantae</taxon>
        <taxon>Streptophyta</taxon>
        <taxon>Embryophyta</taxon>
        <taxon>Tracheophyta</taxon>
        <taxon>Spermatophyta</taxon>
        <taxon>Magnoliopsida</taxon>
        <taxon>eudicotyledons</taxon>
        <taxon>Gunneridae</taxon>
        <taxon>Pentapetalae</taxon>
        <taxon>asterids</taxon>
        <taxon>lamiids</taxon>
        <taxon>Solanales</taxon>
        <taxon>Solanaceae</taxon>
        <taxon>Nicotianoideae</taxon>
        <taxon>Nicotianeae</taxon>
        <taxon>Nicotiana</taxon>
    </lineage>
</organism>
<proteinExistence type="predicted"/>
<name>A0A314KSZ1_NICAT</name>
<dbReference type="AlphaFoldDB" id="A0A314KSZ1"/>
<dbReference type="SMR" id="A0A314KSZ1"/>
<dbReference type="KEGG" id="nau:109208150"/>
<dbReference type="Gramene" id="OIT31849">
    <property type="protein sequence ID" value="OIT31849"/>
    <property type="gene ID" value="A4A49_29772"/>
</dbReference>
<dbReference type="InterPro" id="IPR025521">
    <property type="entry name" value="Neprosin_propep"/>
</dbReference>
<feature type="domain" description="Neprosin PEP catalytic" evidence="1">
    <location>
        <begin position="168"/>
        <end position="418"/>
    </location>
</feature>
<dbReference type="Gene3D" id="3.90.1320.10">
    <property type="entry name" value="Outer-capsid protein sigma 3, large lobe"/>
    <property type="match status" value="1"/>
</dbReference>
<dbReference type="OrthoDB" id="1858978at2759"/>
<dbReference type="Pfam" id="PF03080">
    <property type="entry name" value="Neprosin"/>
    <property type="match status" value="1"/>
</dbReference>
<protein>
    <recommendedName>
        <fullName evidence="1">Neprosin PEP catalytic domain-containing protein</fullName>
    </recommendedName>
</protein>
<sequence>MHLVNQTMLMRRKVVLQILMVLYVLLSYDGVQGEIKLSKVEDLELKKQLKLLNKPATKIIKTKYGDTYDCVDFYKQPAFDHPLLQNHDFHPKMKPTLARTWQNSNTSATIWSSSIWLKERGCPFGTVPIKRVTKDDLIRHKRIPSPEAISFEVQFISINNNSESKRSYISSQGYKLASAQVQNNPNTRFSGAGMTASLWNPHVEGQQNSACRLKIQKGSDILQVGWRVDPTLYKDNKTRLFVHFQAGNTHCFNALCPGFVLVNTELPVDMVFDEISHRGDQQMAEITMFIDRDLANGNWWLLIGENHEQVGFWPHAIFTDLASFATNVEMGGVAYSPPGVPEPPLGAGCSLAVDPRYDAYCRRPNVLNDKGETIPIVESMNVKLSDSNLYDVLDIPYFRSGNEHFVLYGGHGEVDTSC</sequence>
<evidence type="ECO:0000313" key="3">
    <source>
        <dbReference type="Proteomes" id="UP000187609"/>
    </source>
</evidence>
<comment type="caution">
    <text evidence="2">The sequence shown here is derived from an EMBL/GenBank/DDBJ whole genome shotgun (WGS) entry which is preliminary data.</text>
</comment>
<dbReference type="InterPro" id="IPR053168">
    <property type="entry name" value="Glutamic_endopeptidase"/>
</dbReference>
<dbReference type="PROSITE" id="PS52045">
    <property type="entry name" value="NEPROSIN_PEP_CD"/>
    <property type="match status" value="1"/>
</dbReference>
<dbReference type="PANTHER" id="PTHR31589">
    <property type="entry name" value="PROTEIN, PUTATIVE (DUF239)-RELATED-RELATED"/>
    <property type="match status" value="1"/>
</dbReference>
<dbReference type="PANTHER" id="PTHR31589:SF223">
    <property type="entry name" value="PROTEIN, PUTATIVE (DUF239)-RELATED"/>
    <property type="match status" value="1"/>
</dbReference>
<dbReference type="STRING" id="49451.A0A314KSZ1"/>
<dbReference type="InterPro" id="IPR004314">
    <property type="entry name" value="Neprosin"/>
</dbReference>
<dbReference type="Proteomes" id="UP000187609">
    <property type="component" value="Unassembled WGS sequence"/>
</dbReference>
<keyword evidence="3" id="KW-1185">Reference proteome</keyword>
<gene>
    <name evidence="2" type="ORF">A4A49_29772</name>
</gene>
<evidence type="ECO:0000313" key="2">
    <source>
        <dbReference type="EMBL" id="OIT31849.1"/>
    </source>
</evidence>